<dbReference type="Gene3D" id="1.10.630.10">
    <property type="entry name" value="Cytochrome P450"/>
    <property type="match status" value="1"/>
</dbReference>
<dbReference type="GO" id="GO:0004497">
    <property type="term" value="F:monooxygenase activity"/>
    <property type="evidence" value="ECO:0007669"/>
    <property type="project" value="UniProtKB-KW"/>
</dbReference>
<dbReference type="VEuPathDB" id="FungiDB:FUN_015605"/>
<keyword evidence="1 3" id="KW-0479">Metal-binding</keyword>
<comment type="similarity">
    <text evidence="4">Belongs to the cytochrome P450 family.</text>
</comment>
<dbReference type="PROSITE" id="PS00086">
    <property type="entry name" value="CYTOCHROME_P450"/>
    <property type="match status" value="1"/>
</dbReference>
<organism evidence="5 6">
    <name type="scientific">Rhizophagus irregularis</name>
    <dbReference type="NCBI Taxonomy" id="588596"/>
    <lineage>
        <taxon>Eukaryota</taxon>
        <taxon>Fungi</taxon>
        <taxon>Fungi incertae sedis</taxon>
        <taxon>Mucoromycota</taxon>
        <taxon>Glomeromycotina</taxon>
        <taxon>Glomeromycetes</taxon>
        <taxon>Glomerales</taxon>
        <taxon>Glomeraceae</taxon>
        <taxon>Rhizophagus</taxon>
    </lineage>
</organism>
<name>A0A2I1GGB8_9GLOM</name>
<sequence>MLTPSFSHLSLSQTQIFIKEITNYWNNISENNINFDLRKWMFSFMTDLLLDLFIGKRSHSINKYYSELINDNNLDDDNNKDKDDDKDVGYAELLLKYVDGYTFHLFFGAYAKYIPIFKGIAKNHIINRNNYWNYIYNIINNHKKIIENTPKDQLRQDLITLLLTANTDHDINISKSKVQVFNPDLQRPLNDKELLINLSESIGGGVDAISSTFIFLIYNIIKNPEVIIKIREEVVNILGKDPRNINMEDLDKFKYIEAVIKETVRINSLTPLVDRYNDVSDEVAGYNWPANTHFIMNSSGIQSDSNFWENPEKLDPERFINPSLNNNLKALIVFGGGIRICPGRKLGMIILKTLTALLVPQFDFELVNPNVPMKIRYAIFNQPAELYIRIKKRDISLK</sequence>
<dbReference type="GO" id="GO:0005506">
    <property type="term" value="F:iron ion binding"/>
    <property type="evidence" value="ECO:0007669"/>
    <property type="project" value="InterPro"/>
</dbReference>
<comment type="caution">
    <text evidence="5">The sequence shown here is derived from an EMBL/GenBank/DDBJ whole genome shotgun (WGS) entry which is preliminary data.</text>
</comment>
<dbReference type="PANTHER" id="PTHR24281">
    <property type="entry name" value="STEROID 21-HYDROXYLASE-RELATED"/>
    <property type="match status" value="1"/>
</dbReference>
<reference evidence="5 6" key="1">
    <citation type="submission" date="2015-10" db="EMBL/GenBank/DDBJ databases">
        <title>Genome analyses suggest a sexual origin of heterokaryosis in a supposedly ancient asexual fungus.</title>
        <authorList>
            <person name="Ropars J."/>
            <person name="Sedzielewska K."/>
            <person name="Noel J."/>
            <person name="Charron P."/>
            <person name="Farinelli L."/>
            <person name="Marton T."/>
            <person name="Kruger M."/>
            <person name="Pelin A."/>
            <person name="Brachmann A."/>
            <person name="Corradi N."/>
        </authorList>
    </citation>
    <scope>NUCLEOTIDE SEQUENCE [LARGE SCALE GENOMIC DNA]</scope>
    <source>
        <strain evidence="5 6">A4</strain>
    </source>
</reference>
<keyword evidence="2 3" id="KW-0408">Iron</keyword>
<dbReference type="GO" id="GO:0016705">
    <property type="term" value="F:oxidoreductase activity, acting on paired donors, with incorporation or reduction of molecular oxygen"/>
    <property type="evidence" value="ECO:0007669"/>
    <property type="project" value="InterPro"/>
</dbReference>
<dbReference type="VEuPathDB" id="FungiDB:RhiirFUN_011475"/>
<keyword evidence="4" id="KW-0503">Monooxygenase</keyword>
<comment type="cofactor">
    <cofactor evidence="3">
        <name>heme</name>
        <dbReference type="ChEBI" id="CHEBI:30413"/>
    </cofactor>
</comment>
<evidence type="ECO:0000313" key="6">
    <source>
        <dbReference type="Proteomes" id="UP000234323"/>
    </source>
</evidence>
<evidence type="ECO:0000256" key="1">
    <source>
        <dbReference type="ARBA" id="ARBA00022723"/>
    </source>
</evidence>
<dbReference type="VEuPathDB" id="FungiDB:RhiirA1_334498"/>
<keyword evidence="3 4" id="KW-0349">Heme</keyword>
<dbReference type="PRINTS" id="PR00463">
    <property type="entry name" value="EP450I"/>
</dbReference>
<protein>
    <submittedName>
        <fullName evidence="5">Cytochrome P450</fullName>
    </submittedName>
</protein>
<dbReference type="InterPro" id="IPR001128">
    <property type="entry name" value="Cyt_P450"/>
</dbReference>
<feature type="binding site" description="axial binding residue" evidence="3">
    <location>
        <position position="341"/>
    </location>
    <ligand>
        <name>heme</name>
        <dbReference type="ChEBI" id="CHEBI:30413"/>
    </ligand>
    <ligandPart>
        <name>Fe</name>
        <dbReference type="ChEBI" id="CHEBI:18248"/>
    </ligandPart>
</feature>
<dbReference type="Pfam" id="PF00067">
    <property type="entry name" value="p450"/>
    <property type="match status" value="1"/>
</dbReference>
<proteinExistence type="inferred from homology"/>
<keyword evidence="6" id="KW-1185">Reference proteome</keyword>
<accession>A0A2I1GGB8</accession>
<evidence type="ECO:0000256" key="4">
    <source>
        <dbReference type="RuleBase" id="RU000461"/>
    </source>
</evidence>
<dbReference type="EMBL" id="LLXI01000400">
    <property type="protein sequence ID" value="PKY45674.1"/>
    <property type="molecule type" value="Genomic_DNA"/>
</dbReference>
<evidence type="ECO:0000256" key="3">
    <source>
        <dbReference type="PIRSR" id="PIRSR602401-1"/>
    </source>
</evidence>
<evidence type="ECO:0000256" key="2">
    <source>
        <dbReference type="ARBA" id="ARBA00023004"/>
    </source>
</evidence>
<keyword evidence="4" id="KW-0560">Oxidoreductase</keyword>
<dbReference type="PRINTS" id="PR00385">
    <property type="entry name" value="P450"/>
</dbReference>
<dbReference type="InterPro" id="IPR036396">
    <property type="entry name" value="Cyt_P450_sf"/>
</dbReference>
<evidence type="ECO:0000313" key="5">
    <source>
        <dbReference type="EMBL" id="PKY45674.1"/>
    </source>
</evidence>
<dbReference type="SUPFAM" id="SSF48264">
    <property type="entry name" value="Cytochrome P450"/>
    <property type="match status" value="1"/>
</dbReference>
<dbReference type="InterPro" id="IPR017972">
    <property type="entry name" value="Cyt_P450_CS"/>
</dbReference>
<dbReference type="GO" id="GO:0020037">
    <property type="term" value="F:heme binding"/>
    <property type="evidence" value="ECO:0007669"/>
    <property type="project" value="InterPro"/>
</dbReference>
<dbReference type="Proteomes" id="UP000234323">
    <property type="component" value="Unassembled WGS sequence"/>
</dbReference>
<dbReference type="InterPro" id="IPR002401">
    <property type="entry name" value="Cyt_P450_E_grp-I"/>
</dbReference>
<dbReference type="AlphaFoldDB" id="A0A2I1GGB8"/>
<gene>
    <name evidence="5" type="ORF">RhiirA4_342943</name>
</gene>